<dbReference type="PROSITE" id="PS51257">
    <property type="entry name" value="PROKAR_LIPOPROTEIN"/>
    <property type="match status" value="1"/>
</dbReference>
<feature type="region of interest" description="Disordered" evidence="2">
    <location>
        <begin position="69"/>
        <end position="91"/>
    </location>
</feature>
<keyword evidence="3" id="KW-1133">Transmembrane helix</keyword>
<feature type="region of interest" description="Disordered" evidence="2">
    <location>
        <begin position="358"/>
        <end position="382"/>
    </location>
</feature>
<keyword evidence="3" id="KW-0472">Membrane</keyword>
<feature type="transmembrane region" description="Helical" evidence="3">
    <location>
        <begin position="6"/>
        <end position="31"/>
    </location>
</feature>
<accession>A0ABR4P8B1</accession>
<dbReference type="Proteomes" id="UP001629113">
    <property type="component" value="Unassembled WGS sequence"/>
</dbReference>
<reference evidence="4 5" key="1">
    <citation type="submission" date="2024-06" db="EMBL/GenBank/DDBJ databases">
        <title>Complete genome of Phlyctema vagabunda strain 19-DSS-EL-015.</title>
        <authorList>
            <person name="Fiorenzani C."/>
        </authorList>
    </citation>
    <scope>NUCLEOTIDE SEQUENCE [LARGE SCALE GENOMIC DNA]</scope>
    <source>
        <strain evidence="4 5">19-DSS-EL-015</strain>
    </source>
</reference>
<organism evidence="4 5">
    <name type="scientific">Phlyctema vagabunda</name>
    <dbReference type="NCBI Taxonomy" id="108571"/>
    <lineage>
        <taxon>Eukaryota</taxon>
        <taxon>Fungi</taxon>
        <taxon>Dikarya</taxon>
        <taxon>Ascomycota</taxon>
        <taxon>Pezizomycotina</taxon>
        <taxon>Leotiomycetes</taxon>
        <taxon>Helotiales</taxon>
        <taxon>Dermateaceae</taxon>
        <taxon>Phlyctema</taxon>
    </lineage>
</organism>
<gene>
    <name evidence="4" type="ORF">PVAG01_08058</name>
</gene>
<comment type="caution">
    <text evidence="4">The sequence shown here is derived from an EMBL/GenBank/DDBJ whole genome shotgun (WGS) entry which is preliminary data.</text>
</comment>
<feature type="coiled-coil region" evidence="1">
    <location>
        <begin position="33"/>
        <end position="60"/>
    </location>
</feature>
<keyword evidence="3" id="KW-0812">Transmembrane</keyword>
<keyword evidence="1" id="KW-0175">Coiled coil</keyword>
<evidence type="ECO:0000256" key="1">
    <source>
        <dbReference type="SAM" id="Coils"/>
    </source>
</evidence>
<evidence type="ECO:0000313" key="4">
    <source>
        <dbReference type="EMBL" id="KAL3419560.1"/>
    </source>
</evidence>
<dbReference type="EMBL" id="JBFCZG010000007">
    <property type="protein sequence ID" value="KAL3419560.1"/>
    <property type="molecule type" value="Genomic_DNA"/>
</dbReference>
<keyword evidence="5" id="KW-1185">Reference proteome</keyword>
<proteinExistence type="predicted"/>
<evidence type="ECO:0000256" key="2">
    <source>
        <dbReference type="SAM" id="MobiDB-lite"/>
    </source>
</evidence>
<protein>
    <submittedName>
        <fullName evidence="4">Uncharacterized protein</fullName>
    </submittedName>
</protein>
<sequence>MRSVTVALIATLLPLCVLVAGLGCLSLYLYGQLRKARAESRRLGAESKRLDAEAETLRQQLPQPKAKYSVPVWPEPYEPEERDRVSLSPESEPRWGGDYRVVHGALADWPLRWPATSFYTYGPLKSEDEIKRIFDELGYQGISPHLLLPLLEPIENRHDLIENIGASVAHRWTSGDSDPEHTLFPFPSVVYRDMETFYKAIEGIQFSPEFSAELRKFPTEIALKHGEVNKKNLEKMMLLLDELFRHLANPLERSREVPDGGFAVDEFYRELVSCAISCVVKLKLRMLGSRQQFEIKWGETNDQVLCVSPAMYTHAGVDGVPLEKPRQLENYRYRVITKTEAGVPRLGQEISEWPPLVREDGDADADADGKMLVSNEGYGHSG</sequence>
<evidence type="ECO:0000313" key="5">
    <source>
        <dbReference type="Proteomes" id="UP001629113"/>
    </source>
</evidence>
<feature type="compositionally biased region" description="Basic and acidic residues" evidence="2">
    <location>
        <begin position="79"/>
        <end position="91"/>
    </location>
</feature>
<evidence type="ECO:0000256" key="3">
    <source>
        <dbReference type="SAM" id="Phobius"/>
    </source>
</evidence>
<name>A0ABR4P8B1_9HELO</name>